<reference evidence="1 2" key="1">
    <citation type="journal article" date="2020" name="ISME J.">
        <title>Comparative genomics reveals insights into cyanobacterial evolution and habitat adaptation.</title>
        <authorList>
            <person name="Chen M.Y."/>
            <person name="Teng W.K."/>
            <person name="Zhao L."/>
            <person name="Hu C.X."/>
            <person name="Zhou Y.K."/>
            <person name="Han B.P."/>
            <person name="Song L.R."/>
            <person name="Shu W.S."/>
        </authorList>
    </citation>
    <scope>NUCLEOTIDE SEQUENCE [LARGE SCALE GENOMIC DNA]</scope>
    <source>
        <strain evidence="1 2">FACHB-3921</strain>
    </source>
</reference>
<name>A0ABR8BDU4_9NOSO</name>
<dbReference type="RefSeq" id="WP_190567655.1">
    <property type="nucleotide sequence ID" value="NZ_JACJQL010000014.1"/>
</dbReference>
<organism evidence="1 2">
    <name type="scientific">Nostoc parmelioides FACHB-3921</name>
    <dbReference type="NCBI Taxonomy" id="2692909"/>
    <lineage>
        <taxon>Bacteria</taxon>
        <taxon>Bacillati</taxon>
        <taxon>Cyanobacteriota</taxon>
        <taxon>Cyanophyceae</taxon>
        <taxon>Nostocales</taxon>
        <taxon>Nostocaceae</taxon>
        <taxon>Nostoc</taxon>
    </lineage>
</organism>
<comment type="caution">
    <text evidence="1">The sequence shown here is derived from an EMBL/GenBank/DDBJ whole genome shotgun (WGS) entry which is preliminary data.</text>
</comment>
<keyword evidence="2" id="KW-1185">Reference proteome</keyword>
<evidence type="ECO:0000313" key="1">
    <source>
        <dbReference type="EMBL" id="MBD2252033.1"/>
    </source>
</evidence>
<dbReference type="EMBL" id="JACJQL010000014">
    <property type="protein sequence ID" value="MBD2252033.1"/>
    <property type="molecule type" value="Genomic_DNA"/>
</dbReference>
<accession>A0ABR8BDU4</accession>
<protein>
    <submittedName>
        <fullName evidence="1">Uncharacterized protein</fullName>
    </submittedName>
</protein>
<sequence length="89" mass="10234">MKNLDIELDEEYAEKLAYIQQEAEQDTVEAIKSSIDLRYQQLHQQKTNPLAKLKQSKFIGCFQGEADLAANSEAIVRSAIQENYDHRGY</sequence>
<proteinExistence type="predicted"/>
<dbReference type="Proteomes" id="UP000621307">
    <property type="component" value="Unassembled WGS sequence"/>
</dbReference>
<gene>
    <name evidence="1" type="ORF">H6G14_12070</name>
</gene>
<evidence type="ECO:0000313" key="2">
    <source>
        <dbReference type="Proteomes" id="UP000621307"/>
    </source>
</evidence>